<evidence type="ECO:0000256" key="11">
    <source>
        <dbReference type="ARBA" id="ARBA00023268"/>
    </source>
</evidence>
<evidence type="ECO:0000256" key="5">
    <source>
        <dbReference type="ARBA" id="ARBA00022670"/>
    </source>
</evidence>
<evidence type="ECO:0000256" key="2">
    <source>
        <dbReference type="ARBA" id="ARBA00007090"/>
    </source>
</evidence>
<comment type="similarity">
    <text evidence="3">In the N-terminal section; belongs to the glycosyltransferase 51 family.</text>
</comment>
<dbReference type="InterPro" id="IPR001460">
    <property type="entry name" value="PCN-bd_Tpept"/>
</dbReference>
<dbReference type="GO" id="GO:0071555">
    <property type="term" value="P:cell wall organization"/>
    <property type="evidence" value="ECO:0007669"/>
    <property type="project" value="UniProtKB-KW"/>
</dbReference>
<dbReference type="PANTHER" id="PTHR32282">
    <property type="entry name" value="BINDING PROTEIN TRANSPEPTIDASE, PUTATIVE-RELATED"/>
    <property type="match status" value="1"/>
</dbReference>
<keyword evidence="11" id="KW-0511">Multifunctional enzyme</keyword>
<dbReference type="KEGG" id="smic:SmB9_07690"/>
<accession>A0AAD1D3K9</accession>
<dbReference type="GO" id="GO:0030288">
    <property type="term" value="C:outer membrane-bounded periplasmic space"/>
    <property type="evidence" value="ECO:0007669"/>
    <property type="project" value="TreeGrafter"/>
</dbReference>
<proteinExistence type="inferred from homology"/>
<dbReference type="GO" id="GO:0008658">
    <property type="term" value="F:penicillin binding"/>
    <property type="evidence" value="ECO:0007669"/>
    <property type="project" value="InterPro"/>
</dbReference>
<dbReference type="NCBIfam" id="TIGR02074">
    <property type="entry name" value="PBP_1a_fam"/>
    <property type="match status" value="1"/>
</dbReference>
<dbReference type="InterPro" id="IPR001264">
    <property type="entry name" value="Glyco_trans_51"/>
</dbReference>
<comment type="pathway">
    <text evidence="1">Cell wall biogenesis; peptidoglycan biosynthesis.</text>
</comment>
<dbReference type="Proteomes" id="UP000275727">
    <property type="component" value="Chromosome"/>
</dbReference>
<dbReference type="InterPro" id="IPR023346">
    <property type="entry name" value="Lysozyme-like_dom_sf"/>
</dbReference>
<dbReference type="EMBL" id="RBWX01000011">
    <property type="protein sequence ID" value="RKS85594.1"/>
    <property type="molecule type" value="Genomic_DNA"/>
</dbReference>
<dbReference type="Pfam" id="PF00905">
    <property type="entry name" value="Transpeptidase"/>
    <property type="match status" value="1"/>
</dbReference>
<dbReference type="InterPro" id="IPR012338">
    <property type="entry name" value="Beta-lactam/transpept-like"/>
</dbReference>
<keyword evidence="9" id="KW-0133">Cell shape</keyword>
<reference evidence="17 19" key="1">
    <citation type="submission" date="2018-06" db="EMBL/GenBank/DDBJ databases">
        <title>Complete Genome Sequence of the Microcystin-Degrading Bacterium Sphingosinicella microcystinivorans Strain B-9.</title>
        <authorList>
            <person name="Jin H."/>
            <person name="Nishizawa T."/>
            <person name="Guo Y."/>
            <person name="Nishizawa A."/>
            <person name="Park H."/>
            <person name="Kato H."/>
            <person name="Tsuji K."/>
            <person name="Harada K."/>
        </authorList>
    </citation>
    <scope>NUCLEOTIDE SEQUENCE [LARGE SCALE GENOMIC DNA]</scope>
    <source>
        <strain evidence="17 19">B9</strain>
    </source>
</reference>
<comment type="catalytic activity">
    <reaction evidence="14">
        <text>[GlcNAc-(1-&gt;4)-Mur2Ac(oyl-L-Ala-gamma-D-Glu-L-Lys-D-Ala-D-Ala)](n)-di-trans,octa-cis-undecaprenyl diphosphate + beta-D-GlcNAc-(1-&gt;4)-Mur2Ac(oyl-L-Ala-gamma-D-Glu-L-Lys-D-Ala-D-Ala)-di-trans,octa-cis-undecaprenyl diphosphate = [GlcNAc-(1-&gt;4)-Mur2Ac(oyl-L-Ala-gamma-D-Glu-L-Lys-D-Ala-D-Ala)](n+1)-di-trans,octa-cis-undecaprenyl diphosphate + di-trans,octa-cis-undecaprenyl diphosphate + H(+)</text>
        <dbReference type="Rhea" id="RHEA:23708"/>
        <dbReference type="Rhea" id="RHEA-COMP:9602"/>
        <dbReference type="Rhea" id="RHEA-COMP:9603"/>
        <dbReference type="ChEBI" id="CHEBI:15378"/>
        <dbReference type="ChEBI" id="CHEBI:58405"/>
        <dbReference type="ChEBI" id="CHEBI:60033"/>
        <dbReference type="ChEBI" id="CHEBI:78435"/>
        <dbReference type="EC" id="2.4.99.28"/>
    </reaction>
</comment>
<dbReference type="FunFam" id="1.10.3810.10:FF:000001">
    <property type="entry name" value="Penicillin-binding protein 1A"/>
    <property type="match status" value="1"/>
</dbReference>
<evidence type="ECO:0000259" key="16">
    <source>
        <dbReference type="Pfam" id="PF00912"/>
    </source>
</evidence>
<dbReference type="AlphaFoldDB" id="A0AAD1D3K9"/>
<dbReference type="SUPFAM" id="SSF53955">
    <property type="entry name" value="Lysozyme-like"/>
    <property type="match status" value="1"/>
</dbReference>
<dbReference type="RefSeq" id="WP_243445534.1">
    <property type="nucleotide sequence ID" value="NZ_AP018711.1"/>
</dbReference>
<evidence type="ECO:0000256" key="3">
    <source>
        <dbReference type="ARBA" id="ARBA00007739"/>
    </source>
</evidence>
<dbReference type="EMBL" id="AP018711">
    <property type="protein sequence ID" value="BBE33111.1"/>
    <property type="molecule type" value="Genomic_DNA"/>
</dbReference>
<dbReference type="GO" id="GO:0009002">
    <property type="term" value="F:serine-type D-Ala-D-Ala carboxypeptidase activity"/>
    <property type="evidence" value="ECO:0007669"/>
    <property type="project" value="UniProtKB-EC"/>
</dbReference>
<dbReference type="InterPro" id="IPR050396">
    <property type="entry name" value="Glycosyltr_51/Transpeptidase"/>
</dbReference>
<gene>
    <name evidence="17" type="primary">pbpC</name>
    <name evidence="18" type="ORF">DFR51_3514</name>
    <name evidence="17" type="ORF">SmB9_07690</name>
</gene>
<dbReference type="InterPro" id="IPR036950">
    <property type="entry name" value="PBP_transglycosylase"/>
</dbReference>
<dbReference type="GO" id="GO:0008955">
    <property type="term" value="F:peptidoglycan glycosyltransferase activity"/>
    <property type="evidence" value="ECO:0007669"/>
    <property type="project" value="UniProtKB-EC"/>
</dbReference>
<keyword evidence="10" id="KW-0573">Peptidoglycan synthesis</keyword>
<keyword evidence="5" id="KW-0645">Protease</keyword>
<evidence type="ECO:0000313" key="19">
    <source>
        <dbReference type="Proteomes" id="UP000275727"/>
    </source>
</evidence>
<keyword evidence="4" id="KW-0121">Carboxypeptidase</keyword>
<comment type="catalytic activity">
    <reaction evidence="13">
        <text>Preferential cleavage: (Ac)2-L-Lys-D-Ala-|-D-Ala. Also transpeptidation of peptidyl-alanyl moieties that are N-acyl substituents of D-alanine.</text>
        <dbReference type="EC" id="3.4.16.4"/>
    </reaction>
</comment>
<sequence length="668" mass="71922">MGRFLKSALKISLAFGTLLLVILAVAVGIQMSSLPSFDDMMRSPNGQSIRVLSADGAVLVSVGPSYGQWLTYDEIPDVMVDAMLAVEDRRFRWHPGIDPLGIARALFVSAKTGDRLKATSTITQQLARNIFLNNNRTWTRKAKEGLLALAIERKFSKEQILELYLNRVYFGGGAYGIDAASRRFYGHSARTLSLPEAAIIAGLVKAPSRYAPSSDPERARQRAAVVLSVINETKPLPDLAAAQADLKDITFAPQARQNNVRYFTDWVMSQLDILTDETVEPLVVRTTLLSSMQKGAEDAVRTQTPAEAQGALVALSHDGAVRAMVGGKDYVESLYNRATIAERQPGSAFKLFVYLAAIESGVLPDDIVVDEPVQIGGWSPRNSNGRYVGEVTVRQAFAQSINTVAVQLATRTGFDAVADMARRFGIATPISRQPAMALGASTVRLIDMTSAYAAVARGGIEVRPYAVTSIETARGRKLYERQAENPRVLVAPWVAANMTNLLQAAVETGTGRQAQIGRPLAGKTGTTSSNKDGYFVGFTGDLTAGVWMGRDDNKRVGGLQGGTAPARAFAAFMRVATKGMPVVELNSNIQIDDTLSEPDAEVYGLDGTIAGYPDEYYRGGPDYQGAIEVPVDGDGNPLPRVHRPGTLDNAWLEEAAPPVEPSAAPDPM</sequence>
<comment type="similarity">
    <text evidence="2">In the C-terminal section; belongs to the transpeptidase family.</text>
</comment>
<evidence type="ECO:0000256" key="13">
    <source>
        <dbReference type="ARBA" id="ARBA00034000"/>
    </source>
</evidence>
<dbReference type="PANTHER" id="PTHR32282:SF33">
    <property type="entry name" value="PEPTIDOGLYCAN GLYCOSYLTRANSFERASE"/>
    <property type="match status" value="1"/>
</dbReference>
<protein>
    <submittedName>
        <fullName evidence="17 18">Penicillin-binding protein</fullName>
    </submittedName>
</protein>
<evidence type="ECO:0000256" key="4">
    <source>
        <dbReference type="ARBA" id="ARBA00022645"/>
    </source>
</evidence>
<dbReference type="Pfam" id="PF00912">
    <property type="entry name" value="Transgly"/>
    <property type="match status" value="1"/>
</dbReference>
<feature type="domain" description="Glycosyl transferase family 51" evidence="16">
    <location>
        <begin position="64"/>
        <end position="228"/>
    </location>
</feature>
<dbReference type="GO" id="GO:0009252">
    <property type="term" value="P:peptidoglycan biosynthetic process"/>
    <property type="evidence" value="ECO:0007669"/>
    <property type="project" value="UniProtKB-KW"/>
</dbReference>
<dbReference type="SUPFAM" id="SSF56601">
    <property type="entry name" value="beta-lactamase/transpeptidase-like"/>
    <property type="match status" value="1"/>
</dbReference>
<dbReference type="Proteomes" id="UP000276029">
    <property type="component" value="Unassembled WGS sequence"/>
</dbReference>
<dbReference type="Gene3D" id="1.10.3810.10">
    <property type="entry name" value="Biosynthetic peptidoglycan transglycosylase-like"/>
    <property type="match status" value="1"/>
</dbReference>
<dbReference type="GO" id="GO:0006508">
    <property type="term" value="P:proteolysis"/>
    <property type="evidence" value="ECO:0007669"/>
    <property type="project" value="UniProtKB-KW"/>
</dbReference>
<evidence type="ECO:0000256" key="7">
    <source>
        <dbReference type="ARBA" id="ARBA00022679"/>
    </source>
</evidence>
<keyword evidence="8" id="KW-0378">Hydrolase</keyword>
<evidence type="ECO:0000256" key="1">
    <source>
        <dbReference type="ARBA" id="ARBA00004752"/>
    </source>
</evidence>
<evidence type="ECO:0000256" key="14">
    <source>
        <dbReference type="ARBA" id="ARBA00049902"/>
    </source>
</evidence>
<evidence type="ECO:0000259" key="15">
    <source>
        <dbReference type="Pfam" id="PF00905"/>
    </source>
</evidence>
<keyword evidence="12" id="KW-0961">Cell wall biogenesis/degradation</keyword>
<evidence type="ECO:0000256" key="6">
    <source>
        <dbReference type="ARBA" id="ARBA00022676"/>
    </source>
</evidence>
<keyword evidence="7" id="KW-0808">Transferase</keyword>
<evidence type="ECO:0000256" key="9">
    <source>
        <dbReference type="ARBA" id="ARBA00022960"/>
    </source>
</evidence>
<evidence type="ECO:0000256" key="10">
    <source>
        <dbReference type="ARBA" id="ARBA00022984"/>
    </source>
</evidence>
<evidence type="ECO:0000256" key="12">
    <source>
        <dbReference type="ARBA" id="ARBA00023316"/>
    </source>
</evidence>
<dbReference type="Gene3D" id="3.40.710.10">
    <property type="entry name" value="DD-peptidase/beta-lactamase superfamily"/>
    <property type="match status" value="1"/>
</dbReference>
<organism evidence="17 19">
    <name type="scientific">Sphingosinicella microcystinivorans</name>
    <dbReference type="NCBI Taxonomy" id="335406"/>
    <lineage>
        <taxon>Bacteria</taxon>
        <taxon>Pseudomonadati</taxon>
        <taxon>Pseudomonadota</taxon>
        <taxon>Alphaproteobacteria</taxon>
        <taxon>Sphingomonadales</taxon>
        <taxon>Sphingosinicellaceae</taxon>
        <taxon>Sphingosinicella</taxon>
    </lineage>
</organism>
<keyword evidence="20" id="KW-1185">Reference proteome</keyword>
<evidence type="ECO:0000256" key="8">
    <source>
        <dbReference type="ARBA" id="ARBA00022801"/>
    </source>
</evidence>
<keyword evidence="6" id="KW-0328">Glycosyltransferase</keyword>
<feature type="domain" description="Penicillin-binding protein transpeptidase" evidence="15">
    <location>
        <begin position="316"/>
        <end position="541"/>
    </location>
</feature>
<evidence type="ECO:0000313" key="20">
    <source>
        <dbReference type="Proteomes" id="UP000276029"/>
    </source>
</evidence>
<evidence type="ECO:0000313" key="17">
    <source>
        <dbReference type="EMBL" id="BBE33111.1"/>
    </source>
</evidence>
<reference evidence="18 20" key="2">
    <citation type="submission" date="2018-10" db="EMBL/GenBank/DDBJ databases">
        <title>Genomic Encyclopedia of Type Strains, Phase IV (KMG-IV): sequencing the most valuable type-strain genomes for metagenomic binning, comparative biology and taxonomic classification.</title>
        <authorList>
            <person name="Goeker M."/>
        </authorList>
    </citation>
    <scope>NUCLEOTIDE SEQUENCE [LARGE SCALE GENOMIC DNA]</scope>
    <source>
        <strain evidence="18 20">DSM 19791</strain>
    </source>
</reference>
<evidence type="ECO:0000313" key="18">
    <source>
        <dbReference type="EMBL" id="RKS85594.1"/>
    </source>
</evidence>
<dbReference type="GO" id="GO:0008360">
    <property type="term" value="P:regulation of cell shape"/>
    <property type="evidence" value="ECO:0007669"/>
    <property type="project" value="UniProtKB-KW"/>
</dbReference>
<name>A0AAD1D3K9_SPHMI</name>